<dbReference type="EMBL" id="CP007481">
    <property type="protein sequence ID" value="AHX11362.1"/>
    <property type="molecule type" value="Genomic_DNA"/>
</dbReference>
<dbReference type="InterPro" id="IPR035919">
    <property type="entry name" value="EAL_sf"/>
</dbReference>
<evidence type="ECO:0000256" key="1">
    <source>
        <dbReference type="SAM" id="Coils"/>
    </source>
</evidence>
<dbReference type="OrthoDB" id="7251575at2"/>
<dbReference type="STRING" id="1286528.NHE_0415"/>
<dbReference type="Proteomes" id="UP000023755">
    <property type="component" value="Chromosome"/>
</dbReference>
<feature type="domain" description="EAL" evidence="2">
    <location>
        <begin position="148"/>
        <end position="390"/>
    </location>
</feature>
<dbReference type="AlphaFoldDB" id="X5GWB7"/>
<dbReference type="HOGENOM" id="CLU_820915_0_0_5"/>
<keyword evidence="4" id="KW-1185">Reference proteome</keyword>
<dbReference type="GO" id="GO:0071111">
    <property type="term" value="F:cyclic-guanylate-specific phosphodiesterase activity"/>
    <property type="evidence" value="ECO:0007669"/>
    <property type="project" value="InterPro"/>
</dbReference>
<evidence type="ECO:0000259" key="2">
    <source>
        <dbReference type="PROSITE" id="PS50883"/>
    </source>
</evidence>
<dbReference type="InterPro" id="IPR050706">
    <property type="entry name" value="Cyclic-di-GMP_PDE-like"/>
</dbReference>
<reference evidence="3 4" key="1">
    <citation type="submission" date="2014-03" db="EMBL/GenBank/DDBJ databases">
        <title>Sequencing and Comparison of Genomes and Transcriptome Profiles of Human Ehrlichiosis Agents.</title>
        <authorList>
            <person name="Lin M."/>
            <person name="Daugherty S.C."/>
            <person name="Nagaraj S."/>
            <person name="Cheng Z."/>
            <person name="Xiong Q."/>
            <person name="Lin F.-Y."/>
            <person name="Sengamalay N."/>
            <person name="Ott S."/>
            <person name="Godinez A."/>
            <person name="Tallon L.J."/>
            <person name="Sadzewicz L."/>
            <person name="Fraser C.M."/>
            <person name="Dunning Hotopp J.C."/>
            <person name="Rikihisa Y."/>
        </authorList>
    </citation>
    <scope>NUCLEOTIDE SEQUENCE [LARGE SCALE GENOMIC DNA]</scope>
    <source>
        <strain evidence="3 4">Oregon</strain>
    </source>
</reference>
<gene>
    <name evidence="3" type="ORF">NHE_0415</name>
</gene>
<evidence type="ECO:0000313" key="3">
    <source>
        <dbReference type="EMBL" id="AHX11362.1"/>
    </source>
</evidence>
<dbReference type="Gene3D" id="3.20.20.450">
    <property type="entry name" value="EAL domain"/>
    <property type="match status" value="1"/>
</dbReference>
<protein>
    <submittedName>
        <fullName evidence="3">EAL domain protein</fullName>
    </submittedName>
</protein>
<dbReference type="KEGG" id="nhm:NHE_0415"/>
<dbReference type="Pfam" id="PF00563">
    <property type="entry name" value="EAL"/>
    <property type="match status" value="1"/>
</dbReference>
<dbReference type="RefSeq" id="WP_084473255.1">
    <property type="nucleotide sequence ID" value="NZ_CP007481.1"/>
</dbReference>
<organism evidence="3 4">
    <name type="scientific">Neorickettsia helminthoeca str. Oregon</name>
    <dbReference type="NCBI Taxonomy" id="1286528"/>
    <lineage>
        <taxon>Bacteria</taxon>
        <taxon>Pseudomonadati</taxon>
        <taxon>Pseudomonadota</taxon>
        <taxon>Alphaproteobacteria</taxon>
        <taxon>Rickettsiales</taxon>
        <taxon>Anaplasmataceae</taxon>
        <taxon>Neorickettsia</taxon>
    </lineage>
</organism>
<dbReference type="SMART" id="SM00052">
    <property type="entry name" value="EAL"/>
    <property type="match status" value="1"/>
</dbReference>
<dbReference type="CDD" id="cd01948">
    <property type="entry name" value="EAL"/>
    <property type="match status" value="1"/>
</dbReference>
<dbReference type="SUPFAM" id="SSF141868">
    <property type="entry name" value="EAL domain-like"/>
    <property type="match status" value="1"/>
</dbReference>
<dbReference type="PROSITE" id="PS50883">
    <property type="entry name" value="EAL"/>
    <property type="match status" value="1"/>
</dbReference>
<accession>X5GWB7</accession>
<dbReference type="PANTHER" id="PTHR33121:SF79">
    <property type="entry name" value="CYCLIC DI-GMP PHOSPHODIESTERASE PDED-RELATED"/>
    <property type="match status" value="1"/>
</dbReference>
<keyword evidence="1" id="KW-0175">Coiled coil</keyword>
<name>X5GWB7_9RICK</name>
<dbReference type="PANTHER" id="PTHR33121">
    <property type="entry name" value="CYCLIC DI-GMP PHOSPHODIESTERASE PDEF"/>
    <property type="match status" value="1"/>
</dbReference>
<sequence length="390" mass="44895">MLLSCNYFIKRKILALKSGVLVVVRIMNPLSYKIFSDGKRKYEKELSELERQIRTLKLDIVKYDSENFLLLIDDEGAIEGIHAKVTELASSVFLEYVAILLGYYVFLSEAPDEVIRKAFTAASFGERHSKPLVNYLDCEPQLQCFCDAIRKSTVLYNALRNSNLYGVFQPIVDIQNSEVVFNEFLLRIKGQETIQDYITAAEKTNLISIIDEFVFKHVMTLLESNPDLKLSFNISMFSINNGRWVDDILRLFVNLPFIAKRVVVEITEEMMLRNLDKVFDFIFKLKSVGCSIALDDFGRNFYIPFLQLEKLPIDYIKLDKEFAKGITDSKNVPIFMSSILEIAKNLNVKIIAEFVEDSDVFKAFKQLGIRYMQGNYLQKASTEVKDTIIT</sequence>
<feature type="coiled-coil region" evidence="1">
    <location>
        <begin position="32"/>
        <end position="66"/>
    </location>
</feature>
<proteinExistence type="predicted"/>
<dbReference type="InterPro" id="IPR001633">
    <property type="entry name" value="EAL_dom"/>
</dbReference>
<evidence type="ECO:0000313" key="4">
    <source>
        <dbReference type="Proteomes" id="UP000023755"/>
    </source>
</evidence>